<dbReference type="GO" id="GO:0003677">
    <property type="term" value="F:DNA binding"/>
    <property type="evidence" value="ECO:0007669"/>
    <property type="project" value="UniProtKB-KW"/>
</dbReference>
<proteinExistence type="inferred from homology"/>
<name>A0A2A7BF51_9FIRM</name>
<dbReference type="Proteomes" id="UP000220438">
    <property type="component" value="Unassembled WGS sequence"/>
</dbReference>
<evidence type="ECO:0000256" key="1">
    <source>
        <dbReference type="ARBA" id="ARBA00010923"/>
    </source>
</evidence>
<comment type="similarity">
    <text evidence="1">Belongs to the type-I restriction system S methylase family.</text>
</comment>
<feature type="domain" description="Type I restriction modification DNA specificity" evidence="4">
    <location>
        <begin position="3"/>
        <end position="180"/>
    </location>
</feature>
<dbReference type="CDD" id="cd17262">
    <property type="entry name" value="RMtype1_S_Aco12261I-TRD2-CR2"/>
    <property type="match status" value="1"/>
</dbReference>
<feature type="domain" description="Type I restriction modification DNA specificity" evidence="4">
    <location>
        <begin position="204"/>
        <end position="341"/>
    </location>
</feature>
<keyword evidence="3" id="KW-0238">DNA-binding</keyword>
<comment type="caution">
    <text evidence="5">The sequence shown here is derived from an EMBL/GenBank/DDBJ whole genome shotgun (WGS) entry which is preliminary data.</text>
</comment>
<dbReference type="SUPFAM" id="SSF116734">
    <property type="entry name" value="DNA methylase specificity domain"/>
    <property type="match status" value="2"/>
</dbReference>
<evidence type="ECO:0000256" key="2">
    <source>
        <dbReference type="ARBA" id="ARBA00022747"/>
    </source>
</evidence>
<organism evidence="5 6">
    <name type="scientific">Faecalibacterium prausnitzii</name>
    <dbReference type="NCBI Taxonomy" id="853"/>
    <lineage>
        <taxon>Bacteria</taxon>
        <taxon>Bacillati</taxon>
        <taxon>Bacillota</taxon>
        <taxon>Clostridia</taxon>
        <taxon>Eubacteriales</taxon>
        <taxon>Oscillospiraceae</taxon>
        <taxon>Faecalibacterium</taxon>
    </lineage>
</organism>
<evidence type="ECO:0000256" key="3">
    <source>
        <dbReference type="ARBA" id="ARBA00023125"/>
    </source>
</evidence>
<evidence type="ECO:0000313" key="5">
    <source>
        <dbReference type="EMBL" id="PDX90057.1"/>
    </source>
</evidence>
<evidence type="ECO:0000259" key="4">
    <source>
        <dbReference type="Pfam" id="PF01420"/>
    </source>
</evidence>
<dbReference type="CDD" id="cd17249">
    <property type="entry name" value="RMtype1_S_EcoR124I-TRD2-CR2_like"/>
    <property type="match status" value="1"/>
</dbReference>
<reference evidence="5 6" key="1">
    <citation type="journal article" date="2017" name="Front. Microbiol.">
        <title>New Insights into the Diversity of the Genus Faecalibacterium.</title>
        <authorList>
            <person name="Benevides L."/>
            <person name="Burman S."/>
            <person name="Martin R."/>
            <person name="Robert V."/>
            <person name="Thomas M."/>
            <person name="Miquel S."/>
            <person name="Chain F."/>
            <person name="Sokol H."/>
            <person name="Bermudez-Humaran L.G."/>
            <person name="Morrison M."/>
            <person name="Langella P."/>
            <person name="Azevedo V.A."/>
            <person name="Chatel J.M."/>
            <person name="Soares S."/>
        </authorList>
    </citation>
    <scope>NUCLEOTIDE SEQUENCE [LARGE SCALE GENOMIC DNA]</scope>
    <source>
        <strain evidence="5 6">AHMP21</strain>
    </source>
</reference>
<dbReference type="GO" id="GO:0009307">
    <property type="term" value="P:DNA restriction-modification system"/>
    <property type="evidence" value="ECO:0007669"/>
    <property type="project" value="UniProtKB-KW"/>
</dbReference>
<dbReference type="InterPro" id="IPR052021">
    <property type="entry name" value="Type-I_RS_S_subunit"/>
</dbReference>
<dbReference type="PANTHER" id="PTHR30408">
    <property type="entry name" value="TYPE-1 RESTRICTION ENZYME ECOKI SPECIFICITY PROTEIN"/>
    <property type="match status" value="1"/>
</dbReference>
<gene>
    <name evidence="5" type="ORF">CHR61_03790</name>
</gene>
<dbReference type="AlphaFoldDB" id="A0A2A7BF51"/>
<dbReference type="Pfam" id="PF01420">
    <property type="entry name" value="Methylase_S"/>
    <property type="match status" value="2"/>
</dbReference>
<dbReference type="InterPro" id="IPR044946">
    <property type="entry name" value="Restrct_endonuc_typeI_TRD_sf"/>
</dbReference>
<dbReference type="Gene3D" id="3.90.220.20">
    <property type="entry name" value="DNA methylase specificity domains"/>
    <property type="match status" value="2"/>
</dbReference>
<accession>A0A2A7BF51</accession>
<sequence length="389" mass="43583">MKSEWTYRPLGELVSFASGGTPSKKRDDYWGGTIPWISAKTLKTENIDTSDLFITEEGLKAGSKIAPKGSILLLTRGSGLFNGIPIARVEKDVAFNQDIKCLDSYGEVENEFIFYWLLSQKDYLMAKVGVTGIGAGKFDLDFLQKLMIPIPSERERKSIVGFASSISEKIRCNAKVNDNLLRQAQALYKNRFIDLKPFNGKMPPDWQLGTVSEIIELHDSKRIPLSSRERANLTKIYPYYGATSVMDYVDRYLFDGIYLLLGEDGTVVDDKGFPILQYVEGKFWVNNHAHIITGKNGFTVETLYLLFSLTNVRSIVTGAVQPKISQANLNNVSVVIPSKVELSTFNSIVQPIFSQIRNLRAESDRLTSTRDILLPRLMSGEIDAANIQL</sequence>
<dbReference type="EMBL" id="NOUW01000014">
    <property type="protein sequence ID" value="PDX90057.1"/>
    <property type="molecule type" value="Genomic_DNA"/>
</dbReference>
<dbReference type="RefSeq" id="WP_097770311.1">
    <property type="nucleotide sequence ID" value="NZ_NOUW01000014.1"/>
</dbReference>
<keyword evidence="2" id="KW-0680">Restriction system</keyword>
<evidence type="ECO:0000313" key="6">
    <source>
        <dbReference type="Proteomes" id="UP000220438"/>
    </source>
</evidence>
<dbReference type="InterPro" id="IPR000055">
    <property type="entry name" value="Restrct_endonuc_typeI_TRD"/>
</dbReference>
<protein>
    <recommendedName>
        <fullName evidence="4">Type I restriction modification DNA specificity domain-containing protein</fullName>
    </recommendedName>
</protein>
<dbReference type="PANTHER" id="PTHR30408:SF13">
    <property type="entry name" value="TYPE I RESTRICTION ENZYME HINDI SPECIFICITY SUBUNIT"/>
    <property type="match status" value="1"/>
</dbReference>